<keyword evidence="4 7" id="KW-0689">Ribosomal protein</keyword>
<dbReference type="SUPFAM" id="SSF56047">
    <property type="entry name" value="Ribosomal protein S8"/>
    <property type="match status" value="1"/>
</dbReference>
<evidence type="ECO:0000256" key="4">
    <source>
        <dbReference type="ARBA" id="ARBA00022980"/>
    </source>
</evidence>
<dbReference type="Gene3D" id="3.30.1490.10">
    <property type="match status" value="1"/>
</dbReference>
<sequence>MSMADPIADMLTRIRNGYKAKHVKVDVPCSKVKLEIAKVLQSEGFIQDIDVIEDSRQGLIRIFLKYDERERPALSGIKRVSRPGLRKYTNTTEIPRVMGGFGIAVLSTSKGILTDKQARRKKVGGEVVFYVW</sequence>
<evidence type="ECO:0000256" key="7">
    <source>
        <dbReference type="HAMAP-Rule" id="MF_01302"/>
    </source>
</evidence>
<dbReference type="GO" id="GO:1990904">
    <property type="term" value="C:ribonucleoprotein complex"/>
    <property type="evidence" value="ECO:0007669"/>
    <property type="project" value="UniProtKB-KW"/>
</dbReference>
<evidence type="ECO:0000256" key="8">
    <source>
        <dbReference type="RuleBase" id="RU003660"/>
    </source>
</evidence>
<evidence type="ECO:0000256" key="1">
    <source>
        <dbReference type="ARBA" id="ARBA00006471"/>
    </source>
</evidence>
<dbReference type="InterPro" id="IPR000630">
    <property type="entry name" value="Ribosomal_uS8"/>
</dbReference>
<dbReference type="FunFam" id="3.30.1490.10:FF:000001">
    <property type="entry name" value="30S ribosomal protein S8"/>
    <property type="match status" value="1"/>
</dbReference>
<comment type="subunit">
    <text evidence="7">Part of the 30S ribosomal subunit. Contacts proteins S5 and S12.</text>
</comment>
<evidence type="ECO:0000313" key="10">
    <source>
        <dbReference type="Proteomes" id="UP000315525"/>
    </source>
</evidence>
<keyword evidence="3 7" id="KW-0694">RNA-binding</keyword>
<evidence type="ECO:0000256" key="6">
    <source>
        <dbReference type="ARBA" id="ARBA00035258"/>
    </source>
</evidence>
<dbReference type="GO" id="GO:0003735">
    <property type="term" value="F:structural constituent of ribosome"/>
    <property type="evidence" value="ECO:0007669"/>
    <property type="project" value="InterPro"/>
</dbReference>
<dbReference type="Gene3D" id="3.30.1370.30">
    <property type="match status" value="1"/>
</dbReference>
<keyword evidence="2 7" id="KW-0699">rRNA-binding</keyword>
<dbReference type="FunFam" id="3.30.1370.30:FF:000002">
    <property type="entry name" value="30S ribosomal protein S8"/>
    <property type="match status" value="1"/>
</dbReference>
<reference evidence="9 10" key="1">
    <citation type="submission" date="2019-03" db="EMBL/GenBank/DDBJ databases">
        <title>Metabolic potential of uncultured bacteria and archaea associated with petroleum seepage in deep-sea sediments.</title>
        <authorList>
            <person name="Dong X."/>
            <person name="Hubert C."/>
        </authorList>
    </citation>
    <scope>NUCLEOTIDE SEQUENCE [LARGE SCALE GENOMIC DNA]</scope>
    <source>
        <strain evidence="9">E44_bin18</strain>
    </source>
</reference>
<gene>
    <name evidence="7 9" type="primary">rpsH</name>
    <name evidence="9" type="ORF">E3J62_02610</name>
</gene>
<dbReference type="InterPro" id="IPR047863">
    <property type="entry name" value="Ribosomal_uS8_CS"/>
</dbReference>
<comment type="caution">
    <text evidence="9">The sequence shown here is derived from an EMBL/GenBank/DDBJ whole genome shotgun (WGS) entry which is preliminary data.</text>
</comment>
<dbReference type="HAMAP" id="MF_01302_B">
    <property type="entry name" value="Ribosomal_uS8_B"/>
    <property type="match status" value="1"/>
</dbReference>
<protein>
    <recommendedName>
        <fullName evidence="6 7">Small ribosomal subunit protein uS8</fullName>
    </recommendedName>
</protein>
<evidence type="ECO:0000256" key="3">
    <source>
        <dbReference type="ARBA" id="ARBA00022884"/>
    </source>
</evidence>
<dbReference type="Pfam" id="PF00410">
    <property type="entry name" value="Ribosomal_S8"/>
    <property type="match status" value="1"/>
</dbReference>
<dbReference type="InterPro" id="IPR035987">
    <property type="entry name" value="Ribosomal_uS8_sf"/>
</dbReference>
<organism evidence="9 10">
    <name type="scientific">candidate division TA06 bacterium</name>
    <dbReference type="NCBI Taxonomy" id="2250710"/>
    <lineage>
        <taxon>Bacteria</taxon>
        <taxon>Bacteria division TA06</taxon>
    </lineage>
</organism>
<name>A0A523UWW5_UNCT6</name>
<evidence type="ECO:0000313" key="9">
    <source>
        <dbReference type="EMBL" id="TET47017.1"/>
    </source>
</evidence>
<proteinExistence type="inferred from homology"/>
<dbReference type="PANTHER" id="PTHR11758">
    <property type="entry name" value="40S RIBOSOMAL PROTEIN S15A"/>
    <property type="match status" value="1"/>
</dbReference>
<dbReference type="GO" id="GO:0006412">
    <property type="term" value="P:translation"/>
    <property type="evidence" value="ECO:0007669"/>
    <property type="project" value="UniProtKB-UniRule"/>
</dbReference>
<dbReference type="AlphaFoldDB" id="A0A523UWW5"/>
<dbReference type="NCBIfam" id="NF001109">
    <property type="entry name" value="PRK00136.1"/>
    <property type="match status" value="1"/>
</dbReference>
<evidence type="ECO:0000256" key="5">
    <source>
        <dbReference type="ARBA" id="ARBA00023274"/>
    </source>
</evidence>
<comment type="similarity">
    <text evidence="1 7 8">Belongs to the universal ribosomal protein uS8 family.</text>
</comment>
<keyword evidence="5 7" id="KW-0687">Ribonucleoprotein</keyword>
<dbReference type="GO" id="GO:0005840">
    <property type="term" value="C:ribosome"/>
    <property type="evidence" value="ECO:0007669"/>
    <property type="project" value="UniProtKB-KW"/>
</dbReference>
<dbReference type="EMBL" id="SOJN01000036">
    <property type="protein sequence ID" value="TET47017.1"/>
    <property type="molecule type" value="Genomic_DNA"/>
</dbReference>
<dbReference type="PROSITE" id="PS00053">
    <property type="entry name" value="RIBOSOMAL_S8"/>
    <property type="match status" value="1"/>
</dbReference>
<dbReference type="GO" id="GO:0019843">
    <property type="term" value="F:rRNA binding"/>
    <property type="evidence" value="ECO:0007669"/>
    <property type="project" value="UniProtKB-UniRule"/>
</dbReference>
<dbReference type="Proteomes" id="UP000315525">
    <property type="component" value="Unassembled WGS sequence"/>
</dbReference>
<accession>A0A523UWW5</accession>
<comment type="function">
    <text evidence="7">One of the primary rRNA binding proteins, it binds directly to 16S rRNA central domain where it helps coordinate assembly of the platform of the 30S subunit.</text>
</comment>
<dbReference type="GO" id="GO:0005737">
    <property type="term" value="C:cytoplasm"/>
    <property type="evidence" value="ECO:0007669"/>
    <property type="project" value="UniProtKB-ARBA"/>
</dbReference>
<evidence type="ECO:0000256" key="2">
    <source>
        <dbReference type="ARBA" id="ARBA00022730"/>
    </source>
</evidence>